<comment type="caution">
    <text evidence="2">The sequence shown here is derived from an EMBL/GenBank/DDBJ whole genome shotgun (WGS) entry which is preliminary data.</text>
</comment>
<keyword evidence="3" id="KW-1185">Reference proteome</keyword>
<evidence type="ECO:0000256" key="1">
    <source>
        <dbReference type="SAM" id="SignalP"/>
    </source>
</evidence>
<gene>
    <name evidence="2" type="ORF">ACFOOR_13600</name>
</gene>
<proteinExistence type="predicted"/>
<evidence type="ECO:0000313" key="2">
    <source>
        <dbReference type="EMBL" id="MFC2927146.1"/>
    </source>
</evidence>
<feature type="chain" id="PRO_5045848463" evidence="1">
    <location>
        <begin position="24"/>
        <end position="122"/>
    </location>
</feature>
<organism evidence="2 3">
    <name type="scientific">Hyphobacterium vulgare</name>
    <dbReference type="NCBI Taxonomy" id="1736751"/>
    <lineage>
        <taxon>Bacteria</taxon>
        <taxon>Pseudomonadati</taxon>
        <taxon>Pseudomonadota</taxon>
        <taxon>Alphaproteobacteria</taxon>
        <taxon>Maricaulales</taxon>
        <taxon>Maricaulaceae</taxon>
        <taxon>Hyphobacterium</taxon>
    </lineage>
</organism>
<dbReference type="RefSeq" id="WP_343163131.1">
    <property type="nucleotide sequence ID" value="NZ_JBHRSV010000028.1"/>
</dbReference>
<name>A0ABV7A0A3_9PROT</name>
<dbReference type="EMBL" id="JBHRSV010000028">
    <property type="protein sequence ID" value="MFC2927146.1"/>
    <property type="molecule type" value="Genomic_DNA"/>
</dbReference>
<reference evidence="3" key="1">
    <citation type="journal article" date="2019" name="Int. J. Syst. Evol. Microbiol.">
        <title>The Global Catalogue of Microorganisms (GCM) 10K type strain sequencing project: providing services to taxonomists for standard genome sequencing and annotation.</title>
        <authorList>
            <consortium name="The Broad Institute Genomics Platform"/>
            <consortium name="The Broad Institute Genome Sequencing Center for Infectious Disease"/>
            <person name="Wu L."/>
            <person name="Ma J."/>
        </authorList>
    </citation>
    <scope>NUCLEOTIDE SEQUENCE [LARGE SCALE GENOMIC DNA]</scope>
    <source>
        <strain evidence="3">KCTC 52487</strain>
    </source>
</reference>
<protein>
    <submittedName>
        <fullName evidence="2">Uncharacterized protein</fullName>
    </submittedName>
</protein>
<evidence type="ECO:0000313" key="3">
    <source>
        <dbReference type="Proteomes" id="UP001595379"/>
    </source>
</evidence>
<dbReference type="Proteomes" id="UP001595379">
    <property type="component" value="Unassembled WGS sequence"/>
</dbReference>
<keyword evidence="1" id="KW-0732">Signal</keyword>
<sequence>MKTFVAIAVAATAAVMTAAPSYAAGWEIRGLLNSTSTADCLSRAYRILTNYSRSYSVGELQRGSIGVYAYQTDSIERDVTIQCTAVDTGGQALLIVHDTRNDTDIAATAERIVVYWDANAGK</sequence>
<accession>A0ABV7A0A3</accession>
<feature type="signal peptide" evidence="1">
    <location>
        <begin position="1"/>
        <end position="23"/>
    </location>
</feature>